<dbReference type="AlphaFoldDB" id="A0A397SFS5"/>
<dbReference type="NCBIfam" id="TIGR00756">
    <property type="entry name" value="PPR"/>
    <property type="match status" value="6"/>
</dbReference>
<feature type="repeat" description="PPR" evidence="5">
    <location>
        <begin position="273"/>
        <end position="307"/>
    </location>
</feature>
<comment type="caution">
    <text evidence="6">The sequence shown here is derived from an EMBL/GenBank/DDBJ whole genome shotgun (WGS) entry which is preliminary data.</text>
</comment>
<comment type="subunit">
    <text evidence="4">Binds to mitochondrial small subunit 15S rRNA.</text>
</comment>
<dbReference type="Pfam" id="PF13041">
    <property type="entry name" value="PPR_2"/>
    <property type="match status" value="1"/>
</dbReference>
<dbReference type="PANTHER" id="PTHR47447:SF17">
    <property type="entry name" value="OS12G0638900 PROTEIN"/>
    <property type="match status" value="1"/>
</dbReference>
<dbReference type="PROSITE" id="PS51375">
    <property type="entry name" value="PPR"/>
    <property type="match status" value="6"/>
</dbReference>
<evidence type="ECO:0008006" key="8">
    <source>
        <dbReference type="Google" id="ProtNLM"/>
    </source>
</evidence>
<sequence length="682" mass="79626">MFNGPTKAAISTTILFRSIMNKCCLKILRRSLTIFDSFNNNNFILCNNGNNYGKNIKQQQLNIFRRMYSNNRNLIAERGEITSLVVANNKSRTMIALTNLQQEFYDYSNGCNPHNIDDLWYYYMDQKQTFLNNIPIYLHLTLLKTLYEKKEMKKVLTIIKYLRERKNVIKWFDNNLMILECIIKLNIEEAIEKFNFLNTIKGNLSIKTVKNLISSLIKNNEMITAEELFGKIGREYYDIDVYNSMMNGYVKEKKLEKTLHLLELMQRSGIKPNLITYNLLLHLFAILKAQNEAEQTFKDMKEAGIFPDHSSYHGVILSCAKNNDYEKCFYYLEHMIRYGIYPNIYHYSIVMSACVKSGYARGAIELYGRMIYVSKIKPNAIILTILMCAWSQLKSPNSNDLDRIFENIKKYDVPDLIAYTALINAKTKQLKLEEAILVYQQMLKDDIKPNVYTYTTLIDASAKLNNINTALKLFDDMKKRDIHPNQFTYCAIINAFISDGQLSSAFQTFEEMKKNGLKPDVAIINCLMDACNRSGLMNSLFKLYSDLIEKYNLTPDNGTISIYIDACTYNNHFNAGKKFYGNIIKKKFFFSGVKLNNKNYLSIVNLFGQHGYSSEFAKLLNIMKQRLHKPSRILRLVIYNYLYDLDNKKDTEAVNRILDGWVPIPRKGDLFRFKRDYRWHKA</sequence>
<dbReference type="Gene3D" id="1.25.40.10">
    <property type="entry name" value="Tetratricopeptide repeat domain"/>
    <property type="match status" value="4"/>
</dbReference>
<feature type="repeat" description="PPR" evidence="5">
    <location>
        <begin position="450"/>
        <end position="484"/>
    </location>
</feature>
<protein>
    <recommendedName>
        <fullName evidence="8">Pentacotripeptide-repeat region of PRORP domain-containing protein</fullName>
    </recommendedName>
</protein>
<feature type="repeat" description="PPR" evidence="5">
    <location>
        <begin position="415"/>
        <end position="449"/>
    </location>
</feature>
<keyword evidence="2" id="KW-0677">Repeat</keyword>
<dbReference type="InterPro" id="IPR011990">
    <property type="entry name" value="TPR-like_helical_dom_sf"/>
</dbReference>
<name>A0A397SFS5_9GLOM</name>
<evidence type="ECO:0000256" key="4">
    <source>
        <dbReference type="ARBA" id="ARBA00044511"/>
    </source>
</evidence>
<gene>
    <name evidence="6" type="ORF">C1645_831312</name>
</gene>
<feature type="repeat" description="PPR" evidence="5">
    <location>
        <begin position="238"/>
        <end position="272"/>
    </location>
</feature>
<organism evidence="6 7">
    <name type="scientific">Glomus cerebriforme</name>
    <dbReference type="NCBI Taxonomy" id="658196"/>
    <lineage>
        <taxon>Eukaryota</taxon>
        <taxon>Fungi</taxon>
        <taxon>Fungi incertae sedis</taxon>
        <taxon>Mucoromycota</taxon>
        <taxon>Glomeromycotina</taxon>
        <taxon>Glomeromycetes</taxon>
        <taxon>Glomerales</taxon>
        <taxon>Glomeraceae</taxon>
        <taxon>Glomus</taxon>
    </lineage>
</organism>
<dbReference type="SUPFAM" id="SSF48452">
    <property type="entry name" value="TPR-like"/>
    <property type="match status" value="1"/>
</dbReference>
<feature type="repeat" description="PPR" evidence="5">
    <location>
        <begin position="308"/>
        <end position="342"/>
    </location>
</feature>
<evidence type="ECO:0000256" key="3">
    <source>
        <dbReference type="ARBA" id="ARBA00044493"/>
    </source>
</evidence>
<dbReference type="STRING" id="658196.A0A397SFS5"/>
<comment type="similarity">
    <text evidence="1">Belongs to the CCM1 family.</text>
</comment>
<dbReference type="PANTHER" id="PTHR47447">
    <property type="entry name" value="OS03G0856100 PROTEIN"/>
    <property type="match status" value="1"/>
</dbReference>
<evidence type="ECO:0000256" key="5">
    <source>
        <dbReference type="PROSITE-ProRule" id="PRU00708"/>
    </source>
</evidence>
<evidence type="ECO:0000256" key="1">
    <source>
        <dbReference type="ARBA" id="ARBA00006192"/>
    </source>
</evidence>
<feature type="repeat" description="PPR" evidence="5">
    <location>
        <begin position="485"/>
        <end position="519"/>
    </location>
</feature>
<proteinExistence type="inferred from homology"/>
<dbReference type="Pfam" id="PF13812">
    <property type="entry name" value="PPR_3"/>
    <property type="match status" value="2"/>
</dbReference>
<evidence type="ECO:0000313" key="6">
    <source>
        <dbReference type="EMBL" id="RIA85100.1"/>
    </source>
</evidence>
<dbReference type="Proteomes" id="UP000265703">
    <property type="component" value="Unassembled WGS sequence"/>
</dbReference>
<evidence type="ECO:0000256" key="2">
    <source>
        <dbReference type="ARBA" id="ARBA00022737"/>
    </source>
</evidence>
<dbReference type="EMBL" id="QKYT01000448">
    <property type="protein sequence ID" value="RIA85100.1"/>
    <property type="molecule type" value="Genomic_DNA"/>
</dbReference>
<comment type="function">
    <text evidence="3">Regulates mitochondrial small subunit maturation by controlling 15S rRNA 5'-end processing. Localizes to the 5' precursor of the 15S rRNA in a position that is subsequently occupied by mS47 in the mature yeast mtSSU. Uses structure and sequence-specific RNA recognition, binding to a single-stranded region of the precursor and specifically recognizing bases -6 to -1. The exchange of Ccm1 for mS47 is coupled to the irreversible removal of precursor rRNA that is accompanied by conformational changes of the mitoribosomal proteins uS5m and mS26. These conformational changes signal completion of 5'-end rRNA processing through protection of the mature 5'-end of the 15S rRNA and stabilization of mS47. The removal of the 5' precursor together with the dissociation of Ccm1 may be catalyzed by the 5'-3' exoribonuclease Pet127. Involved in the specific removal of group I introns in mitochondrial encoded transcripts.</text>
</comment>
<reference evidence="6 7" key="1">
    <citation type="submission" date="2018-06" db="EMBL/GenBank/DDBJ databases">
        <title>Comparative genomics reveals the genomic features of Rhizophagus irregularis, R. cerebriforme, R. diaphanum and Gigaspora rosea, and their symbiotic lifestyle signature.</title>
        <authorList>
            <person name="Morin E."/>
            <person name="San Clemente H."/>
            <person name="Chen E.C.H."/>
            <person name="De La Providencia I."/>
            <person name="Hainaut M."/>
            <person name="Kuo A."/>
            <person name="Kohler A."/>
            <person name="Murat C."/>
            <person name="Tang N."/>
            <person name="Roy S."/>
            <person name="Loubradou J."/>
            <person name="Henrissat B."/>
            <person name="Grigoriev I.V."/>
            <person name="Corradi N."/>
            <person name="Roux C."/>
            <person name="Martin F.M."/>
        </authorList>
    </citation>
    <scope>NUCLEOTIDE SEQUENCE [LARGE SCALE GENOMIC DNA]</scope>
    <source>
        <strain evidence="6 7">DAOM 227022</strain>
    </source>
</reference>
<evidence type="ECO:0000313" key="7">
    <source>
        <dbReference type="Proteomes" id="UP000265703"/>
    </source>
</evidence>
<accession>A0A397SFS5</accession>
<dbReference type="OrthoDB" id="185373at2759"/>
<keyword evidence="7" id="KW-1185">Reference proteome</keyword>
<dbReference type="InterPro" id="IPR002885">
    <property type="entry name" value="PPR_rpt"/>
</dbReference>